<dbReference type="Proteomes" id="UP000824145">
    <property type="component" value="Unassembled WGS sequence"/>
</dbReference>
<dbReference type="InterPro" id="IPR050438">
    <property type="entry name" value="LMW_PTPase"/>
</dbReference>
<organism evidence="6 7">
    <name type="scientific">Candidatus Caccalectryoclostridium excrementigallinarum</name>
    <dbReference type="NCBI Taxonomy" id="2840710"/>
    <lineage>
        <taxon>Bacteria</taxon>
        <taxon>Bacillati</taxon>
        <taxon>Bacillota</taxon>
        <taxon>Clostridia</taxon>
        <taxon>Christensenellales</taxon>
        <taxon>Christensenellaceae</taxon>
        <taxon>Christensenellaceae incertae sedis</taxon>
        <taxon>Candidatus Caccalectryoclostridium</taxon>
    </lineage>
</organism>
<dbReference type="PANTHER" id="PTHR11717:SF31">
    <property type="entry name" value="LOW MOLECULAR WEIGHT PROTEIN-TYROSINE-PHOSPHATASE ETP-RELATED"/>
    <property type="match status" value="1"/>
</dbReference>
<keyword evidence="3" id="KW-0904">Protein phosphatase</keyword>
<proteinExistence type="inferred from homology"/>
<keyword evidence="2" id="KW-0378">Hydrolase</keyword>
<dbReference type="Gene3D" id="3.40.50.2300">
    <property type="match status" value="1"/>
</dbReference>
<evidence type="ECO:0000256" key="3">
    <source>
        <dbReference type="ARBA" id="ARBA00022912"/>
    </source>
</evidence>
<dbReference type="EMBL" id="DVNJ01000031">
    <property type="protein sequence ID" value="HIU63291.1"/>
    <property type="molecule type" value="Genomic_DNA"/>
</dbReference>
<dbReference type="Pfam" id="PF01451">
    <property type="entry name" value="LMWPc"/>
    <property type="match status" value="1"/>
</dbReference>
<evidence type="ECO:0000313" key="6">
    <source>
        <dbReference type="EMBL" id="HIU63291.1"/>
    </source>
</evidence>
<evidence type="ECO:0000259" key="5">
    <source>
        <dbReference type="SMART" id="SM00226"/>
    </source>
</evidence>
<feature type="domain" description="Phosphotyrosine protein phosphatase I" evidence="5">
    <location>
        <begin position="1"/>
        <end position="141"/>
    </location>
</feature>
<dbReference type="GO" id="GO:0004725">
    <property type="term" value="F:protein tyrosine phosphatase activity"/>
    <property type="evidence" value="ECO:0007669"/>
    <property type="project" value="InterPro"/>
</dbReference>
<evidence type="ECO:0000256" key="2">
    <source>
        <dbReference type="ARBA" id="ARBA00022801"/>
    </source>
</evidence>
<comment type="caution">
    <text evidence="6">The sequence shown here is derived from an EMBL/GenBank/DDBJ whole genome shotgun (WGS) entry which is preliminary data.</text>
</comment>
<feature type="active site" description="Proton donor" evidence="4">
    <location>
        <position position="115"/>
    </location>
</feature>
<dbReference type="InterPro" id="IPR023485">
    <property type="entry name" value="Ptyr_pPase"/>
</dbReference>
<reference evidence="6" key="1">
    <citation type="submission" date="2020-10" db="EMBL/GenBank/DDBJ databases">
        <authorList>
            <person name="Gilroy R."/>
        </authorList>
    </citation>
    <scope>NUCLEOTIDE SEQUENCE</scope>
    <source>
        <strain evidence="6">9366</strain>
    </source>
</reference>
<dbReference type="InterPro" id="IPR017867">
    <property type="entry name" value="Tyr_phospatase_low_mol_wt"/>
</dbReference>
<evidence type="ECO:0000256" key="4">
    <source>
        <dbReference type="PIRSR" id="PIRSR617867-1"/>
    </source>
</evidence>
<reference evidence="6" key="2">
    <citation type="journal article" date="2021" name="PeerJ">
        <title>Extensive microbial diversity within the chicken gut microbiome revealed by metagenomics and culture.</title>
        <authorList>
            <person name="Gilroy R."/>
            <person name="Ravi A."/>
            <person name="Getino M."/>
            <person name="Pursley I."/>
            <person name="Horton D.L."/>
            <person name="Alikhan N.F."/>
            <person name="Baker D."/>
            <person name="Gharbi K."/>
            <person name="Hall N."/>
            <person name="Watson M."/>
            <person name="Adriaenssens E.M."/>
            <person name="Foster-Nyarko E."/>
            <person name="Jarju S."/>
            <person name="Secka A."/>
            <person name="Antonio M."/>
            <person name="Oren A."/>
            <person name="Chaudhuri R.R."/>
            <person name="La Ragione R."/>
            <person name="Hildebrand F."/>
            <person name="Pallen M.J."/>
        </authorList>
    </citation>
    <scope>NUCLEOTIDE SEQUENCE</scope>
    <source>
        <strain evidence="6">9366</strain>
    </source>
</reference>
<comment type="similarity">
    <text evidence="1">Belongs to the low molecular weight phosphotyrosine protein phosphatase family.</text>
</comment>
<evidence type="ECO:0000256" key="1">
    <source>
        <dbReference type="ARBA" id="ARBA00011063"/>
    </source>
</evidence>
<dbReference type="SUPFAM" id="SSF52788">
    <property type="entry name" value="Phosphotyrosine protein phosphatases I"/>
    <property type="match status" value="1"/>
</dbReference>
<dbReference type="PANTHER" id="PTHR11717">
    <property type="entry name" value="LOW MOLECULAR WEIGHT PROTEIN TYROSINE PHOSPHATASE"/>
    <property type="match status" value="1"/>
</dbReference>
<protein>
    <submittedName>
        <fullName evidence="6">Low molecular weight protein arginine phosphatase</fullName>
    </submittedName>
</protein>
<evidence type="ECO:0000313" key="7">
    <source>
        <dbReference type="Proteomes" id="UP000824145"/>
    </source>
</evidence>
<dbReference type="SMART" id="SM00226">
    <property type="entry name" value="LMWPc"/>
    <property type="match status" value="1"/>
</dbReference>
<accession>A0A9D1SK93</accession>
<gene>
    <name evidence="6" type="ORF">IAB07_05950</name>
</gene>
<dbReference type="InterPro" id="IPR036196">
    <property type="entry name" value="Ptyr_pPase_sf"/>
</dbReference>
<feature type="active site" description="Nucleophile" evidence="4">
    <location>
        <position position="7"/>
    </location>
</feature>
<name>A0A9D1SK93_9FIRM</name>
<dbReference type="PRINTS" id="PR00719">
    <property type="entry name" value="LMWPTPASE"/>
</dbReference>
<dbReference type="AlphaFoldDB" id="A0A9D1SK93"/>
<sequence>MKVLFVCTGNTCRSPMAQAILQRKAKEERLDITADSAAIMMTYGERVNPKAIEALKKLGISGFSHTSQPVTPRLIDESDLIVTMTWQQRAALATVVDDEKLVAFCEVAPFGDIIDPYGGDEEVYDKCAATLEKAVEYLISYLKGRFSLGN</sequence>
<feature type="active site" description="Nucleophile" evidence="4">
    <location>
        <position position="13"/>
    </location>
</feature>